<sequence>MRLCMKQTIFHFIIYACITGSLSSCENEIPYNPEQKAPLLIMNALLDAGETENFVYLNLSGTGGIGHVDDATVTLTVNGKVTETLEELPPLKPVGNPDSDNPLNFIPEINKRKKFRIHTALQPGDVVRLEAVAEKSKYHVSAEVNVPQPISTIHVDTTRILLKSYGSWNAYLQFKINMQDRKGEKNYYRLDIRQDITVYGQDIAGKDTIIYMRNTEFINREDIILTDGNPISSDNDNNDFFGTDIKNKYNVFNDSRFTDTGCTLKVYTSLYNNNEPPHIHNVSRRSKTFTVRLLSITEAEYRYLKALNFIESDDYESALVEPVIIPSNVKNGLGFVGASSETRVILKLPDEITDNNNPATTDR</sequence>
<dbReference type="STRING" id="483216.BACEGG_00157"/>
<evidence type="ECO:0000313" key="1">
    <source>
        <dbReference type="EMBL" id="SUV42687.1"/>
    </source>
</evidence>
<reference evidence="1 2" key="1">
    <citation type="submission" date="2018-06" db="EMBL/GenBank/DDBJ databases">
        <authorList>
            <consortium name="Pathogen Informatics"/>
            <person name="Doyle S."/>
        </authorList>
    </citation>
    <scope>NUCLEOTIDE SEQUENCE [LARGE SCALE GENOMIC DNA]</scope>
    <source>
        <strain evidence="1 2">NCTC11155</strain>
    </source>
</reference>
<dbReference type="Proteomes" id="UP000254424">
    <property type="component" value="Unassembled WGS sequence"/>
</dbReference>
<dbReference type="EMBL" id="UFSX01000002">
    <property type="protein sequence ID" value="SUV42687.1"/>
    <property type="molecule type" value="Genomic_DNA"/>
</dbReference>
<dbReference type="Pfam" id="PF14054">
    <property type="entry name" value="DUF4249"/>
    <property type="match status" value="1"/>
</dbReference>
<organism evidence="1 2">
    <name type="scientific">Bacteroides eggerthii</name>
    <dbReference type="NCBI Taxonomy" id="28111"/>
    <lineage>
        <taxon>Bacteria</taxon>
        <taxon>Pseudomonadati</taxon>
        <taxon>Bacteroidota</taxon>
        <taxon>Bacteroidia</taxon>
        <taxon>Bacteroidales</taxon>
        <taxon>Bacteroidaceae</taxon>
        <taxon>Bacteroides</taxon>
    </lineage>
</organism>
<evidence type="ECO:0000313" key="2">
    <source>
        <dbReference type="Proteomes" id="UP000254424"/>
    </source>
</evidence>
<protein>
    <submittedName>
        <fullName evidence="1">Lipoprotein</fullName>
    </submittedName>
</protein>
<dbReference type="PROSITE" id="PS51257">
    <property type="entry name" value="PROKAR_LIPOPROTEIN"/>
    <property type="match status" value="1"/>
</dbReference>
<name>A0A380Z6N7_9BACE</name>
<keyword evidence="1" id="KW-0449">Lipoprotein</keyword>
<gene>
    <name evidence="1" type="ORF">NCTC11155_02061</name>
</gene>
<dbReference type="InterPro" id="IPR025345">
    <property type="entry name" value="DUF4249"/>
</dbReference>
<proteinExistence type="predicted"/>
<accession>A0A380Z6N7</accession>
<dbReference type="AlphaFoldDB" id="A0A380Z6N7"/>